<dbReference type="Proteomes" id="UP001501410">
    <property type="component" value="Unassembled WGS sequence"/>
</dbReference>
<dbReference type="InterPro" id="IPR022123">
    <property type="entry name" value="DUF3658"/>
</dbReference>
<reference evidence="4" key="1">
    <citation type="journal article" date="2019" name="Int. J. Syst. Evol. Microbiol.">
        <title>The Global Catalogue of Microorganisms (GCM) 10K type strain sequencing project: providing services to taxonomists for standard genome sequencing and annotation.</title>
        <authorList>
            <consortium name="The Broad Institute Genomics Platform"/>
            <consortium name="The Broad Institute Genome Sequencing Center for Infectious Disease"/>
            <person name="Wu L."/>
            <person name="Ma J."/>
        </authorList>
    </citation>
    <scope>NUCLEOTIDE SEQUENCE [LARGE SCALE GENOMIC DNA]</scope>
    <source>
        <strain evidence="4">JCM 31921</strain>
    </source>
</reference>
<proteinExistence type="predicted"/>
<evidence type="ECO:0000259" key="2">
    <source>
        <dbReference type="Pfam" id="PF12395"/>
    </source>
</evidence>
<gene>
    <name evidence="3" type="ORF">GCM10023092_04050</name>
</gene>
<evidence type="ECO:0000313" key="3">
    <source>
        <dbReference type="EMBL" id="GAA4449577.1"/>
    </source>
</evidence>
<dbReference type="EMBL" id="BAABEZ010000002">
    <property type="protein sequence ID" value="GAA4449577.1"/>
    <property type="molecule type" value="Genomic_DNA"/>
</dbReference>
<dbReference type="RefSeq" id="WP_344822166.1">
    <property type="nucleotide sequence ID" value="NZ_BAABEZ010000002.1"/>
</dbReference>
<protein>
    <recommendedName>
        <fullName evidence="5">DUF1835 domain-containing protein</fullName>
    </recommendedName>
</protein>
<feature type="domain" description="DUF3658" evidence="2">
    <location>
        <begin position="154"/>
        <end position="252"/>
    </location>
</feature>
<evidence type="ECO:0000259" key="1">
    <source>
        <dbReference type="Pfam" id="PF08874"/>
    </source>
</evidence>
<accession>A0ABP8MI87</accession>
<dbReference type="Pfam" id="PF08874">
    <property type="entry name" value="DUF1835"/>
    <property type="match status" value="1"/>
</dbReference>
<sequence length="271" mass="30544">MTYHFVVGDMAAKPLLEAFDPETGHHVVVLKDVLSLGPLQKAEGQSFSEMRSQYWRTILNDEKNEIAVDDMERLLDISKQMFDDETIKAVIWMAPLPADICAYYWILPYMSKHSMRFSVINIAGLPFLNEQGKLFFPKSISELSVREIQKATRLARAVSPSELEVDLYEWKQLQQSNSGIRVSGGGKKMHAHPENFYDHLLLNQCTPAFQKATKVVHNAIGKDNAIPTGDAFLIWRLRALAEAGAVQVQEGKALKDMEVRLHGQETASSNE</sequence>
<evidence type="ECO:0008006" key="5">
    <source>
        <dbReference type="Google" id="ProtNLM"/>
    </source>
</evidence>
<organism evidence="3 4">
    <name type="scientific">Rurimicrobium arvi</name>
    <dbReference type="NCBI Taxonomy" id="2049916"/>
    <lineage>
        <taxon>Bacteria</taxon>
        <taxon>Pseudomonadati</taxon>
        <taxon>Bacteroidota</taxon>
        <taxon>Chitinophagia</taxon>
        <taxon>Chitinophagales</taxon>
        <taxon>Chitinophagaceae</taxon>
        <taxon>Rurimicrobium</taxon>
    </lineage>
</organism>
<evidence type="ECO:0000313" key="4">
    <source>
        <dbReference type="Proteomes" id="UP001501410"/>
    </source>
</evidence>
<name>A0ABP8MI87_9BACT</name>
<dbReference type="Pfam" id="PF12395">
    <property type="entry name" value="DUF3658"/>
    <property type="match status" value="1"/>
</dbReference>
<feature type="domain" description="DUF1835" evidence="1">
    <location>
        <begin position="4"/>
        <end position="122"/>
    </location>
</feature>
<keyword evidence="4" id="KW-1185">Reference proteome</keyword>
<dbReference type="InterPro" id="IPR014973">
    <property type="entry name" value="DUF1835"/>
</dbReference>
<comment type="caution">
    <text evidence="3">The sequence shown here is derived from an EMBL/GenBank/DDBJ whole genome shotgun (WGS) entry which is preliminary data.</text>
</comment>